<evidence type="ECO:0000256" key="10">
    <source>
        <dbReference type="ARBA" id="ARBA00048743"/>
    </source>
</evidence>
<evidence type="ECO:0000256" key="12">
    <source>
        <dbReference type="HAMAP-Rule" id="MF_00165"/>
    </source>
</evidence>
<dbReference type="Pfam" id="PF02223">
    <property type="entry name" value="Thymidylate_kin"/>
    <property type="match status" value="1"/>
</dbReference>
<dbReference type="InterPro" id="IPR039430">
    <property type="entry name" value="Thymidylate_kin-like_dom"/>
</dbReference>
<dbReference type="AlphaFoldDB" id="A0AAX1F074"/>
<evidence type="ECO:0000256" key="1">
    <source>
        <dbReference type="ARBA" id="ARBA00009776"/>
    </source>
</evidence>
<dbReference type="GO" id="GO:0005829">
    <property type="term" value="C:cytosol"/>
    <property type="evidence" value="ECO:0007669"/>
    <property type="project" value="TreeGrafter"/>
</dbReference>
<accession>A0AAX1F074</accession>
<evidence type="ECO:0000256" key="6">
    <source>
        <dbReference type="ARBA" id="ARBA00022741"/>
    </source>
</evidence>
<keyword evidence="8 12" id="KW-0067">ATP-binding</keyword>
<dbReference type="NCBIfam" id="TIGR00041">
    <property type="entry name" value="DTMP_kinase"/>
    <property type="match status" value="1"/>
</dbReference>
<evidence type="ECO:0000256" key="2">
    <source>
        <dbReference type="ARBA" id="ARBA00012980"/>
    </source>
</evidence>
<dbReference type="SUPFAM" id="SSF52540">
    <property type="entry name" value="P-loop containing nucleoside triphosphate hydrolases"/>
    <property type="match status" value="1"/>
</dbReference>
<gene>
    <name evidence="12" type="primary">tmk</name>
    <name evidence="14" type="ORF">FIT94_03530</name>
</gene>
<dbReference type="CDD" id="cd01672">
    <property type="entry name" value="TMPK"/>
    <property type="match status" value="1"/>
</dbReference>
<evidence type="ECO:0000256" key="9">
    <source>
        <dbReference type="ARBA" id="ARBA00029962"/>
    </source>
</evidence>
<evidence type="ECO:0000256" key="7">
    <source>
        <dbReference type="ARBA" id="ARBA00022777"/>
    </source>
</evidence>
<dbReference type="PANTHER" id="PTHR10344">
    <property type="entry name" value="THYMIDYLATE KINASE"/>
    <property type="match status" value="1"/>
</dbReference>
<dbReference type="EC" id="2.7.4.9" evidence="2 12"/>
<evidence type="ECO:0000256" key="8">
    <source>
        <dbReference type="ARBA" id="ARBA00022840"/>
    </source>
</evidence>
<comment type="similarity">
    <text evidence="1 12">Belongs to the thymidylate kinase family.</text>
</comment>
<dbReference type="GO" id="GO:0004798">
    <property type="term" value="F:dTMP kinase activity"/>
    <property type="evidence" value="ECO:0007669"/>
    <property type="project" value="UniProtKB-UniRule"/>
</dbReference>
<keyword evidence="7 12" id="KW-0418">Kinase</keyword>
<evidence type="ECO:0000256" key="11">
    <source>
        <dbReference type="ARBA" id="ARBA00057735"/>
    </source>
</evidence>
<comment type="catalytic activity">
    <reaction evidence="10 12">
        <text>dTMP + ATP = dTDP + ADP</text>
        <dbReference type="Rhea" id="RHEA:13517"/>
        <dbReference type="ChEBI" id="CHEBI:30616"/>
        <dbReference type="ChEBI" id="CHEBI:58369"/>
        <dbReference type="ChEBI" id="CHEBI:63528"/>
        <dbReference type="ChEBI" id="CHEBI:456216"/>
        <dbReference type="EC" id="2.7.4.9"/>
    </reaction>
</comment>
<dbReference type="KEGG" id="muv:FIT94_03530"/>
<evidence type="ECO:0000313" key="14">
    <source>
        <dbReference type="EMBL" id="QDC41144.1"/>
    </source>
</evidence>
<evidence type="ECO:0000256" key="5">
    <source>
        <dbReference type="ARBA" id="ARBA00022727"/>
    </source>
</evidence>
<dbReference type="GeneID" id="66284949"/>
<keyword evidence="4 12" id="KW-0808">Transferase</keyword>
<dbReference type="GO" id="GO:0005524">
    <property type="term" value="F:ATP binding"/>
    <property type="evidence" value="ECO:0007669"/>
    <property type="project" value="UniProtKB-UniRule"/>
</dbReference>
<dbReference type="GO" id="GO:0006235">
    <property type="term" value="P:dTTP biosynthetic process"/>
    <property type="evidence" value="ECO:0007669"/>
    <property type="project" value="UniProtKB-UniRule"/>
</dbReference>
<evidence type="ECO:0000313" key="15">
    <source>
        <dbReference type="Proteomes" id="UP000314901"/>
    </source>
</evidence>
<comment type="function">
    <text evidence="11 12">Phosphorylation of dTMP to form dTDP in both de novo and salvage pathways of dTTP synthesis.</text>
</comment>
<dbReference type="Proteomes" id="UP000314901">
    <property type="component" value="Chromosome"/>
</dbReference>
<evidence type="ECO:0000259" key="13">
    <source>
        <dbReference type="Pfam" id="PF02223"/>
    </source>
</evidence>
<dbReference type="GO" id="GO:0006227">
    <property type="term" value="P:dUDP biosynthetic process"/>
    <property type="evidence" value="ECO:0007669"/>
    <property type="project" value="TreeGrafter"/>
</dbReference>
<feature type="binding site" evidence="12">
    <location>
        <begin position="12"/>
        <end position="19"/>
    </location>
    <ligand>
        <name>ATP</name>
        <dbReference type="ChEBI" id="CHEBI:30616"/>
    </ligand>
</feature>
<protein>
    <recommendedName>
        <fullName evidence="3 12">Thymidylate kinase</fullName>
        <ecNumber evidence="2 12">2.7.4.9</ecNumber>
    </recommendedName>
    <alternativeName>
        <fullName evidence="9 12">dTMP kinase</fullName>
    </alternativeName>
</protein>
<keyword evidence="5 12" id="KW-0545">Nucleotide biosynthesis</keyword>
<feature type="domain" description="Thymidylate kinase-like" evidence="13">
    <location>
        <begin position="10"/>
        <end position="196"/>
    </location>
</feature>
<organism evidence="14 15">
    <name type="scientific">Candidatus Methylopumilus universalis</name>
    <dbReference type="NCBI Taxonomy" id="2588536"/>
    <lineage>
        <taxon>Bacteria</taxon>
        <taxon>Pseudomonadati</taxon>
        <taxon>Pseudomonadota</taxon>
        <taxon>Betaproteobacteria</taxon>
        <taxon>Nitrosomonadales</taxon>
        <taxon>Methylophilaceae</taxon>
        <taxon>Candidatus Methylopumilus</taxon>
    </lineage>
</organism>
<dbReference type="EMBL" id="CP040953">
    <property type="protein sequence ID" value="QDC41144.1"/>
    <property type="molecule type" value="Genomic_DNA"/>
</dbReference>
<dbReference type="InterPro" id="IPR018094">
    <property type="entry name" value="Thymidylate_kinase"/>
</dbReference>
<dbReference type="InterPro" id="IPR027417">
    <property type="entry name" value="P-loop_NTPase"/>
</dbReference>
<name>A0AAX1F074_9PROT</name>
<dbReference type="PANTHER" id="PTHR10344:SF4">
    <property type="entry name" value="UMP-CMP KINASE 2, MITOCHONDRIAL"/>
    <property type="match status" value="1"/>
</dbReference>
<dbReference type="GO" id="GO:0006233">
    <property type="term" value="P:dTDP biosynthetic process"/>
    <property type="evidence" value="ECO:0007669"/>
    <property type="project" value="InterPro"/>
</dbReference>
<dbReference type="Gene3D" id="3.40.50.300">
    <property type="entry name" value="P-loop containing nucleotide triphosphate hydrolases"/>
    <property type="match status" value="1"/>
</dbReference>
<dbReference type="FunFam" id="3.40.50.300:FF:000225">
    <property type="entry name" value="Thymidylate kinase"/>
    <property type="match status" value="1"/>
</dbReference>
<evidence type="ECO:0000256" key="4">
    <source>
        <dbReference type="ARBA" id="ARBA00022679"/>
    </source>
</evidence>
<sequence length="204" mass="23299">MTIKGKFITFEGVDGAGKSTHIDEVISFFESQKIAVKRTREPGGTKLGEKLRELLLYDDMDPETETLLMFAARRQHIAEIIKPALDAGIFVLSDRFTDATYAYQYGGKQVAYSKIQTLEAWVHPDLKADLTLLFDLPVEISIDRLKRNRTPDKFEKESEAFFNRLRNVYLDLARQNPSRYKIINANQPIEAVSQDVIEAIKTIL</sequence>
<keyword evidence="6 12" id="KW-0547">Nucleotide-binding</keyword>
<dbReference type="RefSeq" id="WP_049814230.1">
    <property type="nucleotide sequence ID" value="NZ_CP040949.1"/>
</dbReference>
<evidence type="ECO:0000256" key="3">
    <source>
        <dbReference type="ARBA" id="ARBA00017144"/>
    </source>
</evidence>
<dbReference type="HAMAP" id="MF_00165">
    <property type="entry name" value="Thymidylate_kinase"/>
    <property type="match status" value="1"/>
</dbReference>
<reference evidence="14 15" key="1">
    <citation type="journal article" date="2019" name="ISME J.">
        <title>Evolution in action: habitat transition from sediment to the pelagial leads to genome streamlining in Methylophilaceae.</title>
        <authorList>
            <person name="Salcher M."/>
            <person name="Schaefle D."/>
            <person name="Kaspar M."/>
            <person name="Neuenschwander S.M."/>
            <person name="Ghai R."/>
        </authorList>
    </citation>
    <scope>NUCLEOTIDE SEQUENCE [LARGE SCALE GENOMIC DNA]</scope>
    <source>
        <strain evidence="14 15">MMS-RVI-51</strain>
    </source>
</reference>
<proteinExistence type="inferred from homology"/>